<protein>
    <submittedName>
        <fullName evidence="16">Ferredoxin reductase family protein</fullName>
    </submittedName>
</protein>
<accession>A0ABP6CKP2</accession>
<feature type="transmembrane region" description="Helical" evidence="14">
    <location>
        <begin position="232"/>
        <end position="252"/>
    </location>
</feature>
<dbReference type="InterPro" id="IPR039261">
    <property type="entry name" value="FNR_nucleotide-bd"/>
</dbReference>
<keyword evidence="4 14" id="KW-0812">Transmembrane</keyword>
<comment type="subcellular location">
    <subcellularLocation>
        <location evidence="2">Membrane</location>
        <topology evidence="2">Multi-pass membrane protein</topology>
    </subcellularLocation>
</comment>
<keyword evidence="8 14" id="KW-1133">Transmembrane helix</keyword>
<dbReference type="Pfam" id="PF08022">
    <property type="entry name" value="FAD_binding_8"/>
    <property type="match status" value="1"/>
</dbReference>
<dbReference type="InterPro" id="IPR001433">
    <property type="entry name" value="OxRdtase_FAD/NAD-bd"/>
</dbReference>
<evidence type="ECO:0000256" key="2">
    <source>
        <dbReference type="ARBA" id="ARBA00004141"/>
    </source>
</evidence>
<dbReference type="Pfam" id="PF01794">
    <property type="entry name" value="Ferric_reduct"/>
    <property type="match status" value="1"/>
</dbReference>
<gene>
    <name evidence="16" type="ORF">GCM10010411_59850</name>
</gene>
<dbReference type="InterPro" id="IPR013130">
    <property type="entry name" value="Fe3_Rdtase_TM_dom"/>
</dbReference>
<dbReference type="PRINTS" id="PR00410">
    <property type="entry name" value="PHEHYDRXLASE"/>
</dbReference>
<keyword evidence="3" id="KW-0285">Flavoprotein</keyword>
<keyword evidence="17" id="KW-1185">Reference proteome</keyword>
<evidence type="ECO:0000256" key="14">
    <source>
        <dbReference type="SAM" id="Phobius"/>
    </source>
</evidence>
<keyword evidence="5" id="KW-0001">2Fe-2S</keyword>
<evidence type="ECO:0000256" key="9">
    <source>
        <dbReference type="ARBA" id="ARBA00023002"/>
    </source>
</evidence>
<evidence type="ECO:0000256" key="3">
    <source>
        <dbReference type="ARBA" id="ARBA00022630"/>
    </source>
</evidence>
<dbReference type="Gene3D" id="3.40.50.80">
    <property type="entry name" value="Nucleotide-binding domain of ferredoxin-NADP reductase (FNR) module"/>
    <property type="match status" value="1"/>
</dbReference>
<sequence length="514" mass="56913">MQAGNTVPTTATETYGANWDQRQTAVRAAPEPPWPMGTPDGDRDDKASAGRASGMPVPGMPVPEMPVPEQRFGTPATKTAGNKLLVVLLFWATLATSVALWMFGTPRSTLSGTPELVTAGGRVTGLIGGYLLLAQVLMMSRVAWLENWIGGHDLMRWHRQVGVYLLLSVLAHAAYITVGYAMSAGVTVVDQTVTLFNTVDGMVGAYAATGIMVAVSMLAIRSVRRRMPYELWHWLHLTTYAVLILGYGHQFAGAELAEGGFARWYWMSLYALVIACLFWGRVVEPLWLNVRHRFEVIDVVPESETMFSVYIGGRRLDRLEAEAGQYFRWRFLAGGGWWQSHPFSLSASPNDQWLRLTVNAVGRHTTEMRYLRPGTRVLASGPSGTFTAGHRTRQRALLIAGGSGIAPIRALLEELPNGSVVIYRASDADDIVFRDELRSLAQRHGHDLRYVLGSRHEPGPQSLFTPGGLRELVPDVRHRDVYVCGPPGMVEAAVATLRRLRVRRRQIHLDPFEF</sequence>
<keyword evidence="12 14" id="KW-0472">Membrane</keyword>
<evidence type="ECO:0000259" key="15">
    <source>
        <dbReference type="PROSITE" id="PS51384"/>
    </source>
</evidence>
<evidence type="ECO:0000256" key="12">
    <source>
        <dbReference type="ARBA" id="ARBA00023136"/>
    </source>
</evidence>
<feature type="transmembrane region" description="Helical" evidence="14">
    <location>
        <begin position="161"/>
        <end position="182"/>
    </location>
</feature>
<evidence type="ECO:0000256" key="13">
    <source>
        <dbReference type="SAM" id="MobiDB-lite"/>
    </source>
</evidence>
<evidence type="ECO:0000256" key="10">
    <source>
        <dbReference type="ARBA" id="ARBA00023004"/>
    </source>
</evidence>
<dbReference type="PANTHER" id="PTHR47354:SF8">
    <property type="entry name" value="1,2-PHENYLACETYL-COA EPOXIDASE, SUBUNIT E"/>
    <property type="match status" value="1"/>
</dbReference>
<keyword evidence="9" id="KW-0560">Oxidoreductase</keyword>
<evidence type="ECO:0000256" key="6">
    <source>
        <dbReference type="ARBA" id="ARBA00022723"/>
    </source>
</evidence>
<feature type="transmembrane region" description="Helical" evidence="14">
    <location>
        <begin position="123"/>
        <end position="140"/>
    </location>
</feature>
<dbReference type="SUPFAM" id="SSF52343">
    <property type="entry name" value="Ferredoxin reductase-like, C-terminal NADP-linked domain"/>
    <property type="match status" value="1"/>
</dbReference>
<comment type="caution">
    <text evidence="16">The sequence shown here is derived from an EMBL/GenBank/DDBJ whole genome shotgun (WGS) entry which is preliminary data.</text>
</comment>
<comment type="cofactor">
    <cofactor evidence="1">
        <name>FAD</name>
        <dbReference type="ChEBI" id="CHEBI:57692"/>
    </cofactor>
</comment>
<name>A0ABP6CKP2_9ACTN</name>
<keyword evidence="10" id="KW-0408">Iron</keyword>
<dbReference type="PROSITE" id="PS51384">
    <property type="entry name" value="FAD_FR"/>
    <property type="match status" value="1"/>
</dbReference>
<proteinExistence type="predicted"/>
<keyword evidence="11" id="KW-0411">Iron-sulfur</keyword>
<keyword evidence="7" id="KW-0274">FAD</keyword>
<dbReference type="InterPro" id="IPR050415">
    <property type="entry name" value="MRET"/>
</dbReference>
<dbReference type="EMBL" id="BAAATD010000008">
    <property type="protein sequence ID" value="GAA2616733.1"/>
    <property type="molecule type" value="Genomic_DNA"/>
</dbReference>
<dbReference type="PANTHER" id="PTHR47354">
    <property type="entry name" value="NADH OXIDOREDUCTASE HCR"/>
    <property type="match status" value="1"/>
</dbReference>
<feature type="transmembrane region" description="Helical" evidence="14">
    <location>
        <begin position="84"/>
        <end position="103"/>
    </location>
</feature>
<dbReference type="InterPro" id="IPR017938">
    <property type="entry name" value="Riboflavin_synthase-like_b-brl"/>
</dbReference>
<keyword evidence="6" id="KW-0479">Metal-binding</keyword>
<evidence type="ECO:0000256" key="1">
    <source>
        <dbReference type="ARBA" id="ARBA00001974"/>
    </source>
</evidence>
<reference evidence="17" key="1">
    <citation type="journal article" date="2019" name="Int. J. Syst. Evol. Microbiol.">
        <title>The Global Catalogue of Microorganisms (GCM) 10K type strain sequencing project: providing services to taxonomists for standard genome sequencing and annotation.</title>
        <authorList>
            <consortium name="The Broad Institute Genomics Platform"/>
            <consortium name="The Broad Institute Genome Sequencing Center for Infectious Disease"/>
            <person name="Wu L."/>
            <person name="Ma J."/>
        </authorList>
    </citation>
    <scope>NUCLEOTIDE SEQUENCE [LARGE SCALE GENOMIC DNA]</scope>
    <source>
        <strain evidence="17">JCM 6833</strain>
    </source>
</reference>
<feature type="transmembrane region" description="Helical" evidence="14">
    <location>
        <begin position="202"/>
        <end position="220"/>
    </location>
</feature>
<evidence type="ECO:0000256" key="11">
    <source>
        <dbReference type="ARBA" id="ARBA00023014"/>
    </source>
</evidence>
<evidence type="ECO:0000256" key="8">
    <source>
        <dbReference type="ARBA" id="ARBA00022989"/>
    </source>
</evidence>
<feature type="domain" description="FAD-binding FR-type" evidence="15">
    <location>
        <begin position="289"/>
        <end position="389"/>
    </location>
</feature>
<evidence type="ECO:0000313" key="16">
    <source>
        <dbReference type="EMBL" id="GAA2616733.1"/>
    </source>
</evidence>
<organism evidence="16 17">
    <name type="scientific">Actinomadura fulvescens</name>
    <dbReference type="NCBI Taxonomy" id="46160"/>
    <lineage>
        <taxon>Bacteria</taxon>
        <taxon>Bacillati</taxon>
        <taxon>Actinomycetota</taxon>
        <taxon>Actinomycetes</taxon>
        <taxon>Streptosporangiales</taxon>
        <taxon>Thermomonosporaceae</taxon>
        <taxon>Actinomadura</taxon>
    </lineage>
</organism>
<dbReference type="Proteomes" id="UP001501509">
    <property type="component" value="Unassembled WGS sequence"/>
</dbReference>
<feature type="region of interest" description="Disordered" evidence="13">
    <location>
        <begin position="1"/>
        <end position="66"/>
    </location>
</feature>
<dbReference type="InterPro" id="IPR017927">
    <property type="entry name" value="FAD-bd_FR_type"/>
</dbReference>
<dbReference type="SUPFAM" id="SSF63380">
    <property type="entry name" value="Riboflavin synthase domain-like"/>
    <property type="match status" value="1"/>
</dbReference>
<evidence type="ECO:0000313" key="17">
    <source>
        <dbReference type="Proteomes" id="UP001501509"/>
    </source>
</evidence>
<feature type="transmembrane region" description="Helical" evidence="14">
    <location>
        <begin position="264"/>
        <end position="283"/>
    </location>
</feature>
<feature type="compositionally biased region" description="Polar residues" evidence="13">
    <location>
        <begin position="1"/>
        <end position="24"/>
    </location>
</feature>
<evidence type="ECO:0000256" key="5">
    <source>
        <dbReference type="ARBA" id="ARBA00022714"/>
    </source>
</evidence>
<dbReference type="Pfam" id="PF00175">
    <property type="entry name" value="NAD_binding_1"/>
    <property type="match status" value="1"/>
</dbReference>
<dbReference type="InterPro" id="IPR013112">
    <property type="entry name" value="FAD-bd_8"/>
</dbReference>
<dbReference type="Gene3D" id="2.40.30.10">
    <property type="entry name" value="Translation factors"/>
    <property type="match status" value="1"/>
</dbReference>
<evidence type="ECO:0000256" key="4">
    <source>
        <dbReference type="ARBA" id="ARBA00022692"/>
    </source>
</evidence>
<evidence type="ECO:0000256" key="7">
    <source>
        <dbReference type="ARBA" id="ARBA00022827"/>
    </source>
</evidence>